<feature type="transmembrane region" description="Helical" evidence="1">
    <location>
        <begin position="172"/>
        <end position="190"/>
    </location>
</feature>
<sequence>MCLNRWNGGLPTTLQDRPEAGEGAPVRYAYKASLIGSAHQFELTDDGLSWRIAGRSGVWDYADISAVKLSYRPVSMQQQRFRADIDNAKGGRIAILSTTWQTATLVAPQGHLYRDFIVELHRRMQAAGSTARLVGGLGPKTYTAALALLACLAVAMTGLLVMALLAANWMGALFLVGFAALFTWQVGGFVTRNRPRRYSFDQLPDGLLPKPARNQAQ</sequence>
<evidence type="ECO:0000313" key="2">
    <source>
        <dbReference type="EMBL" id="SEC55396.1"/>
    </source>
</evidence>
<organism evidence="2 3">
    <name type="scientific">Bradyrhizobium erythrophlei</name>
    <dbReference type="NCBI Taxonomy" id="1437360"/>
    <lineage>
        <taxon>Bacteria</taxon>
        <taxon>Pseudomonadati</taxon>
        <taxon>Pseudomonadota</taxon>
        <taxon>Alphaproteobacteria</taxon>
        <taxon>Hyphomicrobiales</taxon>
        <taxon>Nitrobacteraceae</taxon>
        <taxon>Bradyrhizobium</taxon>
    </lineage>
</organism>
<keyword evidence="1" id="KW-0472">Membrane</keyword>
<protein>
    <recommendedName>
        <fullName evidence="4">Bll5862 protein</fullName>
    </recommendedName>
</protein>
<reference evidence="2 3" key="1">
    <citation type="submission" date="2016-10" db="EMBL/GenBank/DDBJ databases">
        <authorList>
            <person name="de Groot N.N."/>
        </authorList>
    </citation>
    <scope>NUCLEOTIDE SEQUENCE [LARGE SCALE GENOMIC DNA]</scope>
    <source>
        <strain evidence="2 3">MT12</strain>
    </source>
</reference>
<dbReference type="AlphaFoldDB" id="A0A1H4TG00"/>
<dbReference type="Proteomes" id="UP000198992">
    <property type="component" value="Unassembled WGS sequence"/>
</dbReference>
<dbReference type="EMBL" id="FNTH01000001">
    <property type="protein sequence ID" value="SEC55396.1"/>
    <property type="molecule type" value="Genomic_DNA"/>
</dbReference>
<evidence type="ECO:0008006" key="4">
    <source>
        <dbReference type="Google" id="ProtNLM"/>
    </source>
</evidence>
<evidence type="ECO:0000256" key="1">
    <source>
        <dbReference type="SAM" id="Phobius"/>
    </source>
</evidence>
<keyword evidence="1" id="KW-0812">Transmembrane</keyword>
<feature type="transmembrane region" description="Helical" evidence="1">
    <location>
        <begin position="142"/>
        <end position="166"/>
    </location>
</feature>
<name>A0A1H4TG00_9BRAD</name>
<accession>A0A1H4TG00</accession>
<keyword evidence="1" id="KW-1133">Transmembrane helix</keyword>
<evidence type="ECO:0000313" key="3">
    <source>
        <dbReference type="Proteomes" id="UP000198992"/>
    </source>
</evidence>
<gene>
    <name evidence="2" type="ORF">SAMN05444164_2126</name>
</gene>
<proteinExistence type="predicted"/>